<name>A0A317TWW2_9GAMM</name>
<evidence type="ECO:0000256" key="1">
    <source>
        <dbReference type="SAM" id="MobiDB-lite"/>
    </source>
</evidence>
<accession>A0A317TWW2</accession>
<evidence type="ECO:0000313" key="2">
    <source>
        <dbReference type="EMBL" id="PWY53873.1"/>
    </source>
</evidence>
<feature type="non-terminal residue" evidence="2">
    <location>
        <position position="1"/>
    </location>
</feature>
<reference evidence="2 3" key="1">
    <citation type="submission" date="2018-05" db="EMBL/GenBank/DDBJ databases">
        <title>Legionella qingyii sp.nov., whole genome shotgun sequence.</title>
        <authorList>
            <person name="Wu H."/>
            <person name="Zhu Q."/>
            <person name="Hu C."/>
        </authorList>
    </citation>
    <scope>NUCLEOTIDE SEQUENCE [LARGE SCALE GENOMIC DNA]</scope>
    <source>
        <strain evidence="2 3">HEB18</strain>
    </source>
</reference>
<proteinExistence type="predicted"/>
<dbReference type="EMBL" id="QHJG01000059">
    <property type="protein sequence ID" value="PWY53873.1"/>
    <property type="molecule type" value="Genomic_DNA"/>
</dbReference>
<dbReference type="AlphaFoldDB" id="A0A317TWW2"/>
<evidence type="ECO:0000313" key="3">
    <source>
        <dbReference type="Proteomes" id="UP000247152"/>
    </source>
</evidence>
<gene>
    <name evidence="2" type="ORF">DGG96_19975</name>
</gene>
<comment type="caution">
    <text evidence="2">The sequence shown here is derived from an EMBL/GenBank/DDBJ whole genome shotgun (WGS) entry which is preliminary data.</text>
</comment>
<dbReference type="RefSeq" id="WP_165831653.1">
    <property type="nucleotide sequence ID" value="NZ_QHJG01000059.1"/>
</dbReference>
<feature type="region of interest" description="Disordered" evidence="1">
    <location>
        <begin position="306"/>
        <end position="329"/>
    </location>
</feature>
<dbReference type="Proteomes" id="UP000247152">
    <property type="component" value="Unassembled WGS sequence"/>
</dbReference>
<protein>
    <submittedName>
        <fullName evidence="2">Uncharacterized protein</fullName>
    </submittedName>
</protein>
<organism evidence="2 3">
    <name type="scientific">Legionella qingyii</name>
    <dbReference type="NCBI Taxonomy" id="2184757"/>
    <lineage>
        <taxon>Bacteria</taxon>
        <taxon>Pseudomonadati</taxon>
        <taxon>Pseudomonadota</taxon>
        <taxon>Gammaproteobacteria</taxon>
        <taxon>Legionellales</taxon>
        <taxon>Legionellaceae</taxon>
        <taxon>Legionella</taxon>
    </lineage>
</organism>
<sequence length="486" mass="53569">GTIDAMDDAALAALTTYHNTPRGNEDQKRAALQVLNTTLNLVVGVDFGQQANLHNAEANLIDAAVVAKHTSLTNAKTITDAINTNLTMGNDEAVNANIRTVLRGIATAPNMNTVRMRLNDARVILGNVDLSTALTTEDLLSNTDARDIKKRAKEKYYFFLISDAIKKIDQPQLLERIAAARDEDQIVAEINRQRTSWRFTRDFVRNHLSDGDWLEIKRQAGLKLAAINTKPNMADSFWQTGKDPRLEHFTDKLVRNDGTVSDPTPSNVAPSTGAVGIRTANPIETRYQGVKLQQGDKIESVANFPQKARGQNAAQDTATGKLVQDHTGKVTDVTDAAERDKMTEQEKSQMAIKQAKMLITNLKGTGEQTVFITGDDQHHADRVYAALLLMKNDLKFKIESHVPGCEGPRKRAGFELQSTVDDKFIKDKLRGYNDKALEGFKTEAKDFIANTKKSREQMSLMRGGQAGSSTDALKVDEHLTASGKKI</sequence>